<evidence type="ECO:0000313" key="3">
    <source>
        <dbReference type="Proteomes" id="UP001153269"/>
    </source>
</evidence>
<gene>
    <name evidence="2" type="ORF">PLEPLA_LOCUS23573</name>
</gene>
<accession>A0A9N7YL22</accession>
<dbReference type="EMBL" id="CADEAL010001779">
    <property type="protein sequence ID" value="CAB1435503.1"/>
    <property type="molecule type" value="Genomic_DNA"/>
</dbReference>
<organism evidence="2 3">
    <name type="scientific">Pleuronectes platessa</name>
    <name type="common">European plaice</name>
    <dbReference type="NCBI Taxonomy" id="8262"/>
    <lineage>
        <taxon>Eukaryota</taxon>
        <taxon>Metazoa</taxon>
        <taxon>Chordata</taxon>
        <taxon>Craniata</taxon>
        <taxon>Vertebrata</taxon>
        <taxon>Euteleostomi</taxon>
        <taxon>Actinopterygii</taxon>
        <taxon>Neopterygii</taxon>
        <taxon>Teleostei</taxon>
        <taxon>Neoteleostei</taxon>
        <taxon>Acanthomorphata</taxon>
        <taxon>Carangaria</taxon>
        <taxon>Pleuronectiformes</taxon>
        <taxon>Pleuronectoidei</taxon>
        <taxon>Pleuronectidae</taxon>
        <taxon>Pleuronectes</taxon>
    </lineage>
</organism>
<keyword evidence="3" id="KW-1185">Reference proteome</keyword>
<feature type="region of interest" description="Disordered" evidence="1">
    <location>
        <begin position="1"/>
        <end position="28"/>
    </location>
</feature>
<dbReference type="AlphaFoldDB" id="A0A9N7YL22"/>
<comment type="caution">
    <text evidence="2">The sequence shown here is derived from an EMBL/GenBank/DDBJ whole genome shotgun (WGS) entry which is preliminary data.</text>
</comment>
<evidence type="ECO:0000313" key="2">
    <source>
        <dbReference type="EMBL" id="CAB1435503.1"/>
    </source>
</evidence>
<evidence type="ECO:0000256" key="1">
    <source>
        <dbReference type="SAM" id="MobiDB-lite"/>
    </source>
</evidence>
<reference evidence="2" key="1">
    <citation type="submission" date="2020-03" db="EMBL/GenBank/DDBJ databases">
        <authorList>
            <person name="Weist P."/>
        </authorList>
    </citation>
    <scope>NUCLEOTIDE SEQUENCE</scope>
</reference>
<sequence>MGEKRRRTAFPSASTSGASPGLEDDDEPPLSLVSLARCLAGNLWGAGHKAKRGDMRGEETFFVGRPVTSVAPGKPLNQEDFSQEPTFLTFLRSDVRGDGIWSRCCLQGPRRGWDP</sequence>
<name>A0A9N7YL22_PLEPL</name>
<proteinExistence type="predicted"/>
<protein>
    <submittedName>
        <fullName evidence="2">Uncharacterized protein</fullName>
    </submittedName>
</protein>
<dbReference type="Proteomes" id="UP001153269">
    <property type="component" value="Unassembled WGS sequence"/>
</dbReference>